<keyword evidence="5 6" id="KW-0012">Acyltransferase</keyword>
<comment type="pathway">
    <text evidence="6">Glycolipid biosynthesis; lipid IV(A) biosynthesis; lipid IV(A) from (3R)-3-hydroxytetradecanoyl-[acyl-carrier-protein] and UDP-N-acetyl-alpha-D-glucosamine: step 1/6.</text>
</comment>
<dbReference type="EMBL" id="JAEKLZ010000436">
    <property type="protein sequence ID" value="MBW8728650.1"/>
    <property type="molecule type" value="Genomic_DNA"/>
</dbReference>
<evidence type="ECO:0000313" key="8">
    <source>
        <dbReference type="EMBL" id="MBW8728650.1"/>
    </source>
</evidence>
<keyword evidence="3 6" id="KW-0808">Transferase</keyword>
<comment type="similarity">
    <text evidence="6">Belongs to the transferase hexapeptide repeat family. LpxA subfamily.</text>
</comment>
<sequence>MTSSLIHRTAIIEPGAEIGEGTRIGAYAVIGPKVRLGRDCIVGPHAVIEGRTEIGDRNQVFQFASVGAPPQDLKWKGEETRLVIGHDNIIREYVTIQPGVGVSGGLTEVGDGNLFMACSHIAHDCRIGSHAQFANAATLAGHVEVGDHVHVSGLAGVHQFTRIGAHAFVAAGAMVAQDVPPFCLVQGDRARLVSLNEVGLRRHGFTEPEVLMLRRVFRALFRGTGEKAERVARVRHEHGADKGVAELLEFLSETRRGLVAA</sequence>
<dbReference type="InterPro" id="IPR037157">
    <property type="entry name" value="Acetyltransf_C_sf"/>
</dbReference>
<dbReference type="InterPro" id="IPR029098">
    <property type="entry name" value="Acetyltransf_C"/>
</dbReference>
<keyword evidence="6" id="KW-0677">Repeat</keyword>
<dbReference type="HAMAP" id="MF_00387">
    <property type="entry name" value="LpxA"/>
    <property type="match status" value="1"/>
</dbReference>
<comment type="subcellular location">
    <subcellularLocation>
        <location evidence="6">Cytoplasm</location>
    </subcellularLocation>
</comment>
<dbReference type="Pfam" id="PF13720">
    <property type="entry name" value="Acetyltransf_11"/>
    <property type="match status" value="1"/>
</dbReference>
<comment type="subunit">
    <text evidence="6">Homotrimer.</text>
</comment>
<gene>
    <name evidence="6 8" type="primary">lpxA</name>
    <name evidence="8" type="ORF">JF625_26330</name>
</gene>
<comment type="caution">
    <text evidence="8">The sequence shown here is derived from an EMBL/GenBank/DDBJ whole genome shotgun (WGS) entry which is preliminary data.</text>
</comment>
<dbReference type="GO" id="GO:0016020">
    <property type="term" value="C:membrane"/>
    <property type="evidence" value="ECO:0007669"/>
    <property type="project" value="GOC"/>
</dbReference>
<dbReference type="AlphaFoldDB" id="A0A952FST8"/>
<dbReference type="CDD" id="cd03351">
    <property type="entry name" value="LbH_UDP-GlcNAc_AT"/>
    <property type="match status" value="1"/>
</dbReference>
<dbReference type="GO" id="GO:0008780">
    <property type="term" value="F:acyl-[acyl-carrier-protein]-UDP-N-acetylglucosamine O-acyltransferase activity"/>
    <property type="evidence" value="ECO:0007669"/>
    <property type="project" value="UniProtKB-UniRule"/>
</dbReference>
<dbReference type="EC" id="2.3.1.129" evidence="6"/>
<feature type="domain" description="UDP N-acetylglucosamine O-acyltransferase C-terminal" evidence="7">
    <location>
        <begin position="178"/>
        <end position="259"/>
    </location>
</feature>
<dbReference type="InterPro" id="IPR001451">
    <property type="entry name" value="Hexapep"/>
</dbReference>
<protein>
    <recommendedName>
        <fullName evidence="6">Acyl-[acyl-carrier-protein]--UDP-N-acetylglucosamine O-acyltransferase</fullName>
        <shortName evidence="6">UDP-N-acetylglucosamine acyltransferase</shortName>
        <ecNumber evidence="6">2.3.1.129</ecNumber>
    </recommendedName>
</protein>
<dbReference type="PANTHER" id="PTHR43480:SF1">
    <property type="entry name" value="ACYL-[ACYL-CARRIER-PROTEIN]--UDP-N-ACETYLGLUCOSAMINE O-ACYLTRANSFERASE, MITOCHONDRIAL-RELATED"/>
    <property type="match status" value="1"/>
</dbReference>
<dbReference type="NCBIfam" id="TIGR01852">
    <property type="entry name" value="lipid_A_lpxA"/>
    <property type="match status" value="1"/>
</dbReference>
<name>A0A952FST8_9PROT</name>
<keyword evidence="4 6" id="KW-0443">Lipid metabolism</keyword>
<dbReference type="Gene3D" id="2.160.10.10">
    <property type="entry name" value="Hexapeptide repeat proteins"/>
    <property type="match status" value="1"/>
</dbReference>
<evidence type="ECO:0000256" key="4">
    <source>
        <dbReference type="ARBA" id="ARBA00023098"/>
    </source>
</evidence>
<proteinExistence type="inferred from homology"/>
<evidence type="ECO:0000256" key="3">
    <source>
        <dbReference type="ARBA" id="ARBA00022679"/>
    </source>
</evidence>
<dbReference type="NCBIfam" id="NF003657">
    <property type="entry name" value="PRK05289.1"/>
    <property type="match status" value="1"/>
</dbReference>
<evidence type="ECO:0000256" key="6">
    <source>
        <dbReference type="HAMAP-Rule" id="MF_00387"/>
    </source>
</evidence>
<keyword evidence="2 6" id="KW-0441">Lipid A biosynthesis</keyword>
<evidence type="ECO:0000256" key="5">
    <source>
        <dbReference type="ARBA" id="ARBA00023315"/>
    </source>
</evidence>
<accession>A0A952FST8</accession>
<evidence type="ECO:0000259" key="7">
    <source>
        <dbReference type="Pfam" id="PF13720"/>
    </source>
</evidence>
<evidence type="ECO:0000256" key="2">
    <source>
        <dbReference type="ARBA" id="ARBA00022556"/>
    </source>
</evidence>
<reference evidence="8" key="1">
    <citation type="submission" date="2020-06" db="EMBL/GenBank/DDBJ databases">
        <title>Stable isotope informed genome-resolved metagenomics uncovers potential trophic interactions in rhizosphere soil.</title>
        <authorList>
            <person name="Starr E.P."/>
            <person name="Shi S."/>
            <person name="Blazewicz S.J."/>
            <person name="Koch B.J."/>
            <person name="Probst A.J."/>
            <person name="Hungate B.A."/>
            <person name="Pett-Ridge J."/>
            <person name="Firestone M.K."/>
            <person name="Banfield J.F."/>
        </authorList>
    </citation>
    <scope>NUCLEOTIDE SEQUENCE</scope>
    <source>
        <strain evidence="8">YM_69_17</strain>
    </source>
</reference>
<dbReference type="PIRSF" id="PIRSF000456">
    <property type="entry name" value="UDP-GlcNAc_acltr"/>
    <property type="match status" value="1"/>
</dbReference>
<dbReference type="SUPFAM" id="SSF51161">
    <property type="entry name" value="Trimeric LpxA-like enzymes"/>
    <property type="match status" value="1"/>
</dbReference>
<keyword evidence="6" id="KW-0963">Cytoplasm</keyword>
<dbReference type="InterPro" id="IPR010137">
    <property type="entry name" value="Lipid_A_LpxA"/>
</dbReference>
<dbReference type="Pfam" id="PF00132">
    <property type="entry name" value="Hexapep"/>
    <property type="match status" value="1"/>
</dbReference>
<evidence type="ECO:0000256" key="1">
    <source>
        <dbReference type="ARBA" id="ARBA00022516"/>
    </source>
</evidence>
<dbReference type="InterPro" id="IPR011004">
    <property type="entry name" value="Trimer_LpxA-like_sf"/>
</dbReference>
<dbReference type="PANTHER" id="PTHR43480">
    <property type="entry name" value="ACYL-[ACYL-CARRIER-PROTEIN]--UDP-N-ACETYLGLUCOSAMINE O-ACYLTRANSFERASE"/>
    <property type="match status" value="1"/>
</dbReference>
<dbReference type="GO" id="GO:0005737">
    <property type="term" value="C:cytoplasm"/>
    <property type="evidence" value="ECO:0007669"/>
    <property type="project" value="UniProtKB-SubCell"/>
</dbReference>
<comment type="function">
    <text evidence="6">Involved in the biosynthesis of lipid A, a phosphorylated glycolipid that anchors the lipopolysaccharide to the outer membrane of the cell.</text>
</comment>
<organism evidence="8 9">
    <name type="scientific">Inquilinus limosus</name>
    <dbReference type="NCBI Taxonomy" id="171674"/>
    <lineage>
        <taxon>Bacteria</taxon>
        <taxon>Pseudomonadati</taxon>
        <taxon>Pseudomonadota</taxon>
        <taxon>Alphaproteobacteria</taxon>
        <taxon>Rhodospirillales</taxon>
        <taxon>Rhodospirillaceae</taxon>
        <taxon>Inquilinus</taxon>
    </lineage>
</organism>
<evidence type="ECO:0000313" key="9">
    <source>
        <dbReference type="Proteomes" id="UP000700706"/>
    </source>
</evidence>
<dbReference type="Gene3D" id="1.20.1180.10">
    <property type="entry name" value="Udp N-acetylglucosamine O-acyltransferase, C-terminal domain"/>
    <property type="match status" value="1"/>
</dbReference>
<comment type="catalytic activity">
    <reaction evidence="6">
        <text>a (3R)-hydroxyacyl-[ACP] + UDP-N-acetyl-alpha-D-glucosamine = a UDP-3-O-[(3R)-3-hydroxyacyl]-N-acetyl-alpha-D-glucosamine + holo-[ACP]</text>
        <dbReference type="Rhea" id="RHEA:67812"/>
        <dbReference type="Rhea" id="RHEA-COMP:9685"/>
        <dbReference type="Rhea" id="RHEA-COMP:9945"/>
        <dbReference type="ChEBI" id="CHEBI:57705"/>
        <dbReference type="ChEBI" id="CHEBI:64479"/>
        <dbReference type="ChEBI" id="CHEBI:78827"/>
        <dbReference type="ChEBI" id="CHEBI:173225"/>
        <dbReference type="EC" id="2.3.1.129"/>
    </reaction>
</comment>
<dbReference type="Proteomes" id="UP000700706">
    <property type="component" value="Unassembled WGS sequence"/>
</dbReference>
<keyword evidence="1 6" id="KW-0444">Lipid biosynthesis</keyword>
<dbReference type="GO" id="GO:0009245">
    <property type="term" value="P:lipid A biosynthetic process"/>
    <property type="evidence" value="ECO:0007669"/>
    <property type="project" value="UniProtKB-UniRule"/>
</dbReference>